<feature type="domain" description="MDMPI C-terminal" evidence="1">
    <location>
        <begin position="146"/>
        <end position="238"/>
    </location>
</feature>
<organism evidence="3 4">
    <name type="scientific">Actinoplanes sichuanensis</name>
    <dbReference type="NCBI Taxonomy" id="512349"/>
    <lineage>
        <taxon>Bacteria</taxon>
        <taxon>Bacillati</taxon>
        <taxon>Actinomycetota</taxon>
        <taxon>Actinomycetes</taxon>
        <taxon>Micromonosporales</taxon>
        <taxon>Micromonosporaceae</taxon>
        <taxon>Actinoplanes</taxon>
    </lineage>
</organism>
<feature type="domain" description="Mycothiol-dependent maleylpyruvate isomerase metal-binding" evidence="2">
    <location>
        <begin position="13"/>
        <end position="133"/>
    </location>
</feature>
<proteinExistence type="predicted"/>
<dbReference type="RefSeq" id="WP_317796132.1">
    <property type="nucleotide sequence ID" value="NZ_AP028461.1"/>
</dbReference>
<dbReference type="InterPro" id="IPR017517">
    <property type="entry name" value="Maleyloyr_isom"/>
</dbReference>
<keyword evidence="4" id="KW-1185">Reference proteome</keyword>
<gene>
    <name evidence="3" type="ORF">ACFQ5G_44535</name>
</gene>
<sequence>MLVDQLVETLRIDGERLAGAAERAGLDATVPTCPGWRVTDLVRHIGGVHRWATAHVVEQRRNPFGPDDERGFFTAPDDDGLLDWFRDGHRALTVALGAADPRLDCWTFLPAGSPLEFWARRQAHETAIHRADAESAIGARPQWRPEFAANGVDEILNCFFQRRPERLAADPPRSVSLRATDIEQSWTIRMERDRLYVDAGHRSADLDLSGPVSLLYLLLWNRTGTEDLTVDGDPEVWESWRNRATITWS</sequence>
<dbReference type="InterPro" id="IPR024344">
    <property type="entry name" value="MDMPI_metal-binding"/>
</dbReference>
<evidence type="ECO:0000259" key="2">
    <source>
        <dbReference type="Pfam" id="PF11716"/>
    </source>
</evidence>
<dbReference type="InterPro" id="IPR010872">
    <property type="entry name" value="MDMPI_C-term_domain"/>
</dbReference>
<evidence type="ECO:0000313" key="3">
    <source>
        <dbReference type="EMBL" id="MFD1372437.1"/>
    </source>
</evidence>
<dbReference type="NCBIfam" id="TIGR03083">
    <property type="entry name" value="maleylpyruvate isomerase family mycothiol-dependent enzyme"/>
    <property type="match status" value="1"/>
</dbReference>
<dbReference type="Pfam" id="PF07398">
    <property type="entry name" value="MDMPI_C"/>
    <property type="match status" value="1"/>
</dbReference>
<dbReference type="EMBL" id="JBHTMK010000055">
    <property type="protein sequence ID" value="MFD1372437.1"/>
    <property type="molecule type" value="Genomic_DNA"/>
</dbReference>
<dbReference type="PANTHER" id="PTHR40758:SF1">
    <property type="entry name" value="CONSERVED PROTEIN"/>
    <property type="match status" value="1"/>
</dbReference>
<dbReference type="PANTHER" id="PTHR40758">
    <property type="entry name" value="CONSERVED PROTEIN"/>
    <property type="match status" value="1"/>
</dbReference>
<accession>A0ABW4AQH2</accession>
<dbReference type="Proteomes" id="UP001597183">
    <property type="component" value="Unassembled WGS sequence"/>
</dbReference>
<dbReference type="SUPFAM" id="SSF109854">
    <property type="entry name" value="DinB/YfiT-like putative metalloenzymes"/>
    <property type="match status" value="1"/>
</dbReference>
<evidence type="ECO:0000259" key="1">
    <source>
        <dbReference type="Pfam" id="PF07398"/>
    </source>
</evidence>
<dbReference type="GO" id="GO:0016853">
    <property type="term" value="F:isomerase activity"/>
    <property type="evidence" value="ECO:0007669"/>
    <property type="project" value="UniProtKB-KW"/>
</dbReference>
<evidence type="ECO:0000313" key="4">
    <source>
        <dbReference type="Proteomes" id="UP001597183"/>
    </source>
</evidence>
<protein>
    <submittedName>
        <fullName evidence="3">Maleylpyruvate isomerase family mycothiol-dependent enzyme</fullName>
    </submittedName>
</protein>
<reference evidence="4" key="1">
    <citation type="journal article" date="2019" name="Int. J. Syst. Evol. Microbiol.">
        <title>The Global Catalogue of Microorganisms (GCM) 10K type strain sequencing project: providing services to taxonomists for standard genome sequencing and annotation.</title>
        <authorList>
            <consortium name="The Broad Institute Genomics Platform"/>
            <consortium name="The Broad Institute Genome Sequencing Center for Infectious Disease"/>
            <person name="Wu L."/>
            <person name="Ma J."/>
        </authorList>
    </citation>
    <scope>NUCLEOTIDE SEQUENCE [LARGE SCALE GENOMIC DNA]</scope>
    <source>
        <strain evidence="4">CCM 7526</strain>
    </source>
</reference>
<dbReference type="InterPro" id="IPR034660">
    <property type="entry name" value="DinB/YfiT-like"/>
</dbReference>
<keyword evidence="3" id="KW-0413">Isomerase</keyword>
<name>A0ABW4AQH2_9ACTN</name>
<dbReference type="Pfam" id="PF11716">
    <property type="entry name" value="MDMPI_N"/>
    <property type="match status" value="1"/>
</dbReference>
<comment type="caution">
    <text evidence="3">The sequence shown here is derived from an EMBL/GenBank/DDBJ whole genome shotgun (WGS) entry which is preliminary data.</text>
</comment>